<sequence>MANEPLSPRLREALRDGLVIPAHPLALNASRRLDERRQRALTRYYVESGAGGVAVGVHTTQFAIRKPGIDLLEPVLRLAAEEVERMNPDRPVLLVAGICGETEQALREAELARKLGYHLGLLSPGGLGHLSEEALLERAERVAEVIPLFGFYLQPAVGGRELSFDFWRAFAEIPGVEAIKIAPFDRYRTVDVVRAVCHSSRRDEVALYTGNDDNILADLLTPFRFHIGGKIVEKRIVGGLLGQWAVWTRKAVELLEQVKRVRNQNAIPPELLALGSRLTDANAALFDAAHRFRGCIPGIHEVLRRQGLLEGRWCLDPEEELSPGQMEEIDRVCRAYPDLADDAFVRQNLRRWLEV</sequence>
<organism evidence="2 3">
    <name type="scientific">Planifilum fulgidum</name>
    <dbReference type="NCBI Taxonomy" id="201973"/>
    <lineage>
        <taxon>Bacteria</taxon>
        <taxon>Bacillati</taxon>
        <taxon>Bacillota</taxon>
        <taxon>Bacilli</taxon>
        <taxon>Bacillales</taxon>
        <taxon>Thermoactinomycetaceae</taxon>
        <taxon>Planifilum</taxon>
    </lineage>
</organism>
<evidence type="ECO:0000256" key="1">
    <source>
        <dbReference type="ARBA" id="ARBA00023239"/>
    </source>
</evidence>
<accession>A0A1I2PKK9</accession>
<gene>
    <name evidence="2" type="ORF">SAMN04488025_11846</name>
</gene>
<dbReference type="OrthoDB" id="9770698at2"/>
<proteinExistence type="predicted"/>
<evidence type="ECO:0000313" key="3">
    <source>
        <dbReference type="Proteomes" id="UP000198661"/>
    </source>
</evidence>
<dbReference type="Gene3D" id="3.20.20.70">
    <property type="entry name" value="Aldolase class I"/>
    <property type="match status" value="1"/>
</dbReference>
<dbReference type="InterPro" id="IPR002220">
    <property type="entry name" value="DapA-like"/>
</dbReference>
<keyword evidence="1 2" id="KW-0456">Lyase</keyword>
<dbReference type="GO" id="GO:0008840">
    <property type="term" value="F:4-hydroxy-tetrahydrodipicolinate synthase activity"/>
    <property type="evidence" value="ECO:0007669"/>
    <property type="project" value="TreeGrafter"/>
</dbReference>
<evidence type="ECO:0000313" key="2">
    <source>
        <dbReference type="EMBL" id="SFG16070.1"/>
    </source>
</evidence>
<dbReference type="RefSeq" id="WP_092038862.1">
    <property type="nucleotide sequence ID" value="NZ_FOOK01000018.1"/>
</dbReference>
<dbReference type="EMBL" id="FOOK01000018">
    <property type="protein sequence ID" value="SFG16070.1"/>
    <property type="molecule type" value="Genomic_DNA"/>
</dbReference>
<keyword evidence="3" id="KW-1185">Reference proteome</keyword>
<dbReference type="Proteomes" id="UP000198661">
    <property type="component" value="Unassembled WGS sequence"/>
</dbReference>
<dbReference type="STRING" id="201973.SAMN04488025_11846"/>
<dbReference type="AlphaFoldDB" id="A0A1I2PKK9"/>
<protein>
    <submittedName>
        <fullName evidence="2">Dihydrodipicolinate synthase/N-acetylneuraminate lyase</fullName>
    </submittedName>
</protein>
<dbReference type="SUPFAM" id="SSF51569">
    <property type="entry name" value="Aldolase"/>
    <property type="match status" value="1"/>
</dbReference>
<reference evidence="2 3" key="1">
    <citation type="submission" date="2016-10" db="EMBL/GenBank/DDBJ databases">
        <authorList>
            <person name="de Groot N.N."/>
        </authorList>
    </citation>
    <scope>NUCLEOTIDE SEQUENCE [LARGE SCALE GENOMIC DNA]</scope>
    <source>
        <strain evidence="2 3">DSM 44945</strain>
    </source>
</reference>
<name>A0A1I2PKK9_9BACL</name>
<dbReference type="SMART" id="SM01130">
    <property type="entry name" value="DHDPS"/>
    <property type="match status" value="1"/>
</dbReference>
<dbReference type="InterPro" id="IPR013785">
    <property type="entry name" value="Aldolase_TIM"/>
</dbReference>
<dbReference type="PANTHER" id="PTHR12128">
    <property type="entry name" value="DIHYDRODIPICOLINATE SYNTHASE"/>
    <property type="match status" value="1"/>
</dbReference>
<dbReference type="PANTHER" id="PTHR12128:SF51">
    <property type="entry name" value="BLL4205 PROTEIN"/>
    <property type="match status" value="1"/>
</dbReference>